<comment type="caution">
    <text evidence="1">The sequence shown here is derived from an EMBL/GenBank/DDBJ whole genome shotgun (WGS) entry which is preliminary data.</text>
</comment>
<gene>
    <name evidence="1" type="ORF">ALQ84_03489</name>
</gene>
<dbReference type="EMBL" id="RBOC01000143">
    <property type="protein sequence ID" value="RMM07278.1"/>
    <property type="molecule type" value="Genomic_DNA"/>
</dbReference>
<protein>
    <submittedName>
        <fullName evidence="1">Uncharacterized protein</fullName>
    </submittedName>
</protein>
<proteinExistence type="predicted"/>
<dbReference type="AlphaFoldDB" id="A0A0P9L116"/>
<dbReference type="Proteomes" id="UP000278587">
    <property type="component" value="Unassembled WGS sequence"/>
</dbReference>
<sequence>MKQELNAVVVNAGCVLFFSAPQQAVPKNDVLDSLLYVQLAASKQHPKFAEFEKWNETRLAAALRFGWVLNASEHVSEPLRAGAAARTAWSCMAEALTHSVPPEDLQRAEVLMRKVCSQRAGDTALRLLRSQTLQSGLNHAGKLQVNVVLQLGFVDARRNLTLAQLNVATHQPLSSGFLFDVLEPQSIYGNVAVTVYTMQLLEKVYSRFRESIDTALSSKRAGLIMSLGEHPDV</sequence>
<evidence type="ECO:0000313" key="1">
    <source>
        <dbReference type="EMBL" id="RMM07278.1"/>
    </source>
</evidence>
<evidence type="ECO:0000313" key="2">
    <source>
        <dbReference type="Proteomes" id="UP000278587"/>
    </source>
</evidence>
<organism evidence="1 2">
    <name type="scientific">Pseudomonas caricapapayae</name>
    <dbReference type="NCBI Taxonomy" id="46678"/>
    <lineage>
        <taxon>Bacteria</taxon>
        <taxon>Pseudomonadati</taxon>
        <taxon>Pseudomonadota</taxon>
        <taxon>Gammaproteobacteria</taxon>
        <taxon>Pseudomonadales</taxon>
        <taxon>Pseudomonadaceae</taxon>
        <taxon>Pseudomonas</taxon>
    </lineage>
</organism>
<name>A0A0P9L116_9PSED</name>
<accession>A0A0P9L116</accession>
<dbReference type="OrthoDB" id="6884932at2"/>
<reference evidence="1 2" key="1">
    <citation type="submission" date="2018-08" db="EMBL/GenBank/DDBJ databases">
        <title>Recombination of ecologically and evolutionarily significant loci maintains genetic cohesion in the Pseudomonas syringae species complex.</title>
        <authorList>
            <person name="Dillon M."/>
            <person name="Thakur S."/>
            <person name="Almeida R.N.D."/>
            <person name="Weir B.S."/>
            <person name="Guttman D.S."/>
        </authorList>
    </citation>
    <scope>NUCLEOTIDE SEQUENCE [LARGE SCALE GENOMIC DNA]</scope>
    <source>
        <strain evidence="1 2">ICMP 4086</strain>
    </source>
</reference>
<dbReference type="RefSeq" id="WP_055007641.1">
    <property type="nucleotide sequence ID" value="NZ_LJPW01000008.1"/>
</dbReference>